<evidence type="ECO:0000313" key="2">
    <source>
        <dbReference type="Proteomes" id="UP000092839"/>
    </source>
</evidence>
<proteinExistence type="predicted"/>
<evidence type="ECO:0000313" key="1">
    <source>
        <dbReference type="EMBL" id="ANV98821.1"/>
    </source>
</evidence>
<name>A0A1B1U7W4_9BRAD</name>
<keyword evidence="2" id="KW-1185">Reference proteome</keyword>
<sequence>MEARQMTKDMVAIGAGMLVVWLAVWSVRGIPENKNPAKTEAVRVLADDPALKLVSEHSPYMRTER</sequence>
<protein>
    <submittedName>
        <fullName evidence="1">Uncharacterized protein</fullName>
    </submittedName>
</protein>
<accession>A0A1B1U7W4</accession>
<gene>
    <name evidence="1" type="ORF">LMTR13_00145</name>
</gene>
<dbReference type="Proteomes" id="UP000092839">
    <property type="component" value="Chromosome"/>
</dbReference>
<organism evidence="1 2">
    <name type="scientific">Bradyrhizobium icense</name>
    <dbReference type="NCBI Taxonomy" id="1274631"/>
    <lineage>
        <taxon>Bacteria</taxon>
        <taxon>Pseudomonadati</taxon>
        <taxon>Pseudomonadota</taxon>
        <taxon>Alphaproteobacteria</taxon>
        <taxon>Hyphomicrobiales</taxon>
        <taxon>Nitrobacteraceae</taxon>
        <taxon>Bradyrhizobium</taxon>
    </lineage>
</organism>
<dbReference type="AlphaFoldDB" id="A0A1B1U7W4"/>
<dbReference type="EMBL" id="CP016428">
    <property type="protein sequence ID" value="ANV98821.1"/>
    <property type="molecule type" value="Genomic_DNA"/>
</dbReference>
<dbReference type="KEGG" id="bic:LMTR13_00145"/>
<reference evidence="1 2" key="1">
    <citation type="submission" date="2016-07" db="EMBL/GenBank/DDBJ databases">
        <title>Complete genome sequence of Bradyrhizobium icense LMTR 13T, a potential inoculant strain isolated from lima bean (Phaseolus lunatus) in Peru.</title>
        <authorList>
            <person name="Ormeno-Orrillo E."/>
            <person name="Duran D."/>
            <person name="Rogel M.A."/>
            <person name="Rey L."/>
            <person name="Imperial J."/>
            <person name="Ruiz-Argueso T."/>
            <person name="Martinez-Romero E."/>
        </authorList>
    </citation>
    <scope>NUCLEOTIDE SEQUENCE [LARGE SCALE GENOMIC DNA]</scope>
    <source>
        <strain evidence="1 2">LMTR 13</strain>
    </source>
</reference>